<evidence type="ECO:0000313" key="3">
    <source>
        <dbReference type="Proteomes" id="UP000324241"/>
    </source>
</evidence>
<comment type="caution">
    <text evidence="2">The sequence shown here is derived from an EMBL/GenBank/DDBJ whole genome shotgun (WGS) entry which is preliminary data.</text>
</comment>
<dbReference type="OrthoDB" id="410701at2759"/>
<accession>A0A5M9MUT5</accession>
<proteinExistence type="predicted"/>
<dbReference type="EMBL" id="QUQM01000007">
    <property type="protein sequence ID" value="KAA8646257.1"/>
    <property type="molecule type" value="Genomic_DNA"/>
</dbReference>
<dbReference type="Proteomes" id="UP000324241">
    <property type="component" value="Unassembled WGS sequence"/>
</dbReference>
<feature type="region of interest" description="Disordered" evidence="1">
    <location>
        <begin position="1053"/>
        <end position="1078"/>
    </location>
</feature>
<dbReference type="VEuPathDB" id="FungiDB:EYZ11_000604"/>
<dbReference type="GeneID" id="54330386"/>
<feature type="region of interest" description="Disordered" evidence="1">
    <location>
        <begin position="84"/>
        <end position="103"/>
    </location>
</feature>
<name>A0A5M9MUT5_9EURO</name>
<evidence type="ECO:0000256" key="1">
    <source>
        <dbReference type="SAM" id="MobiDB-lite"/>
    </source>
</evidence>
<protein>
    <submittedName>
        <fullName evidence="2">Uncharacterized protein</fullName>
    </submittedName>
</protein>
<feature type="compositionally biased region" description="Polar residues" evidence="1">
    <location>
        <begin position="1057"/>
        <end position="1071"/>
    </location>
</feature>
<dbReference type="RefSeq" id="XP_033425618.1">
    <property type="nucleotide sequence ID" value="XM_033572303.1"/>
</dbReference>
<dbReference type="AlphaFoldDB" id="A0A5M9MUT5"/>
<reference evidence="2 3" key="1">
    <citation type="submission" date="2019-08" db="EMBL/GenBank/DDBJ databases">
        <title>The genome sequence of a newly discovered highly antifungal drug resistant Aspergillus species, Aspergillus tanneri NIH 1004.</title>
        <authorList>
            <person name="Mounaud S."/>
            <person name="Singh I."/>
            <person name="Joardar V."/>
            <person name="Pakala S."/>
            <person name="Pakala S."/>
            <person name="Venepally P."/>
            <person name="Chung J.K."/>
            <person name="Losada L."/>
            <person name="Nierman W.C."/>
        </authorList>
    </citation>
    <scope>NUCLEOTIDE SEQUENCE [LARGE SCALE GENOMIC DNA]</scope>
    <source>
        <strain evidence="2 3">NIH1004</strain>
    </source>
</reference>
<sequence length="1119" mass="127522">MFRGRPWPKECFLNSLFRQPNVTTLLNFPTNNSLLLPLISSRSISCRSKRLGSKLRERDDEKQFSDAGFWHDLRLRSDLNQAYSPTGANLQEPQLSEISPDSANSELESTLSTSLSFSRKAGDRQRGRIRGRAINQRRNPRRFWKLDPWKFKPTKTEYLLDTLHKFVHNPSNGSSRQWTLAARKPDDPLMTPLIKPRRSTYKSTQRISLQEALADYIYDVDRHLNQENGPRKSDSSAPENISTESAVDVGLRNFSRRGFYNYLHRRFYSTADLTTWAWVLKSPTPYRAILRLLAVENQDRTRNGIFFRSVPPFIPLLLLRQSLDSRAFRLLLPYCLSLISGQPLPPPEAYEKATAGDISLEDAPLESLRPLIPPNMCITFAIRLLHHARQLLPQAQVPIARALTTYLEAVKSEGQNSVSKPTLRNLRLMIQGLNTVLRSLSLPCRLRPFASIPIQQEAQFEILKAMAKNQPVLPVTRRGYQGIIAVQLAHNKTQAERQWAELKAPSWPPWKQEKLGIDAQRGFEGMRSRALRVMHQMHKAGYNHSLWEHVYRIYAGWDTDQSPTIQVRTLARQPWFLRKPVEKVTHHAVWEARIRATRTVHEAWACFLSYQDLGLPPRAKIYVAMAEKLIYSGICTNNLDQASHALPGDRLEVFPEPSSARDLIYVHTQPLKMDEFLKQMLSHGFRPRGRFLALLLRNAPSFASGLDYLSCSDLSDEQLKALCTLWRQESTHSHDAVRAVNEIPDSLFSAFIAFLCKFSSLDGKWARHVHHLDAFPIILGHWSMAPFKTKTLFSYATGKGGNDGDRHPDFLKHAIRLLMMRRSQSPQPWDCVLTAVSKNRISRFLQHQIGLHTQIVLSWYESLEVLDLMNDRKIETSTQGFRTLCNLFSKLMVAQRQHPEAVQRALHLVARAAQSGALVHADLRYLHFAHVAPRGLETLKGLFDQIVVSGSRSSSVFGPWRTASEGASESLPDLLYVPAPVDLHALVRSLGSADDFDGLLRLLRWMSRYELAIQEISDRYMNGARMKRLTVVAIRVFLEGDLRGESWESLGRMRSAHGQSEIGSSDGTSPEPNAGMLPDNQVLGEAYDIVTASDVWGPWPSDEEVEDYCQVHRKEHRVL</sequence>
<gene>
    <name evidence="2" type="ORF">ATNIH1004_007684</name>
</gene>
<evidence type="ECO:0000313" key="2">
    <source>
        <dbReference type="EMBL" id="KAA8646257.1"/>
    </source>
</evidence>
<organism evidence="2 3">
    <name type="scientific">Aspergillus tanneri</name>
    <dbReference type="NCBI Taxonomy" id="1220188"/>
    <lineage>
        <taxon>Eukaryota</taxon>
        <taxon>Fungi</taxon>
        <taxon>Dikarya</taxon>
        <taxon>Ascomycota</taxon>
        <taxon>Pezizomycotina</taxon>
        <taxon>Eurotiomycetes</taxon>
        <taxon>Eurotiomycetidae</taxon>
        <taxon>Eurotiales</taxon>
        <taxon>Aspergillaceae</taxon>
        <taxon>Aspergillus</taxon>
        <taxon>Aspergillus subgen. Circumdati</taxon>
    </lineage>
</organism>